<feature type="domain" description="PsrA tetracyclin repressor-like C-terminal" evidence="5">
    <location>
        <begin position="96"/>
        <end position="206"/>
    </location>
</feature>
<organism evidence="6 7">
    <name type="scientific">Saccharothrix lopnurensis</name>
    <dbReference type="NCBI Taxonomy" id="1670621"/>
    <lineage>
        <taxon>Bacteria</taxon>
        <taxon>Bacillati</taxon>
        <taxon>Actinomycetota</taxon>
        <taxon>Actinomycetes</taxon>
        <taxon>Pseudonocardiales</taxon>
        <taxon>Pseudonocardiaceae</taxon>
        <taxon>Saccharothrix</taxon>
    </lineage>
</organism>
<evidence type="ECO:0000256" key="2">
    <source>
        <dbReference type="ARBA" id="ARBA00023125"/>
    </source>
</evidence>
<accession>A0ABW1PBY7</accession>
<keyword evidence="3" id="KW-0804">Transcription</keyword>
<evidence type="ECO:0000313" key="6">
    <source>
        <dbReference type="EMBL" id="MFC6092549.1"/>
    </source>
</evidence>
<dbReference type="InterPro" id="IPR041586">
    <property type="entry name" value="PsrA_TetR_C"/>
</dbReference>
<name>A0ABW1PBY7_9PSEU</name>
<dbReference type="PANTHER" id="PTHR30055">
    <property type="entry name" value="HTH-TYPE TRANSCRIPTIONAL REGULATOR RUTR"/>
    <property type="match status" value="1"/>
</dbReference>
<evidence type="ECO:0000313" key="7">
    <source>
        <dbReference type="Proteomes" id="UP001596220"/>
    </source>
</evidence>
<dbReference type="InterPro" id="IPR050109">
    <property type="entry name" value="HTH-type_TetR-like_transc_reg"/>
</dbReference>
<proteinExistence type="predicted"/>
<protein>
    <submittedName>
        <fullName evidence="6">TetR/AcrR family transcriptional regulator</fullName>
    </submittedName>
</protein>
<feature type="domain" description="HTH tetR-type" evidence="4">
    <location>
        <begin position="18"/>
        <end position="65"/>
    </location>
</feature>
<evidence type="ECO:0000259" key="5">
    <source>
        <dbReference type="Pfam" id="PF17939"/>
    </source>
</evidence>
<evidence type="ECO:0000256" key="1">
    <source>
        <dbReference type="ARBA" id="ARBA00023015"/>
    </source>
</evidence>
<dbReference type="Pfam" id="PF17939">
    <property type="entry name" value="TetR_C_30"/>
    <property type="match status" value="1"/>
</dbReference>
<dbReference type="InterPro" id="IPR001647">
    <property type="entry name" value="HTH_TetR"/>
</dbReference>
<dbReference type="Gene3D" id="1.10.357.10">
    <property type="entry name" value="Tetracycline Repressor, domain 2"/>
    <property type="match status" value="1"/>
</dbReference>
<sequence>MSGRAAGAERSSETRELILATAERLFAERGVHAVSNRQVGEEAGRGDNFAVGHHFGSRAELVRAVVRRHAGPVERARARMLARVGAGAQVWDWVACLVRPFTEHLAALGSPSWYARFGARVMTDPALRRVVVEDALGAESVRRVLDGLNRCLPALPLPVYLERGAMTRHLVTHTCAERERALAAGVPTARASWDDAATGLVSAVAGLWLAPVTATGERTSEEHG</sequence>
<comment type="caution">
    <text evidence="6">The sequence shown here is derived from an EMBL/GenBank/DDBJ whole genome shotgun (WGS) entry which is preliminary data.</text>
</comment>
<dbReference type="Proteomes" id="UP001596220">
    <property type="component" value="Unassembled WGS sequence"/>
</dbReference>
<dbReference type="PANTHER" id="PTHR30055:SF234">
    <property type="entry name" value="HTH-TYPE TRANSCRIPTIONAL REGULATOR BETI"/>
    <property type="match status" value="1"/>
</dbReference>
<reference evidence="7" key="1">
    <citation type="journal article" date="2019" name="Int. J. Syst. Evol. Microbiol.">
        <title>The Global Catalogue of Microorganisms (GCM) 10K type strain sequencing project: providing services to taxonomists for standard genome sequencing and annotation.</title>
        <authorList>
            <consortium name="The Broad Institute Genomics Platform"/>
            <consortium name="The Broad Institute Genome Sequencing Center for Infectious Disease"/>
            <person name="Wu L."/>
            <person name="Ma J."/>
        </authorList>
    </citation>
    <scope>NUCLEOTIDE SEQUENCE [LARGE SCALE GENOMIC DNA]</scope>
    <source>
        <strain evidence="7">CGMCC 4.7246</strain>
    </source>
</reference>
<dbReference type="Pfam" id="PF00440">
    <property type="entry name" value="TetR_N"/>
    <property type="match status" value="1"/>
</dbReference>
<keyword evidence="7" id="KW-1185">Reference proteome</keyword>
<evidence type="ECO:0000256" key="3">
    <source>
        <dbReference type="ARBA" id="ARBA00023163"/>
    </source>
</evidence>
<dbReference type="SUPFAM" id="SSF46689">
    <property type="entry name" value="Homeodomain-like"/>
    <property type="match status" value="1"/>
</dbReference>
<keyword evidence="2" id="KW-0238">DNA-binding</keyword>
<dbReference type="EMBL" id="JBHSQO010000030">
    <property type="protein sequence ID" value="MFC6092549.1"/>
    <property type="molecule type" value="Genomic_DNA"/>
</dbReference>
<gene>
    <name evidence="6" type="ORF">ACFP3R_25020</name>
</gene>
<evidence type="ECO:0000259" key="4">
    <source>
        <dbReference type="Pfam" id="PF00440"/>
    </source>
</evidence>
<dbReference type="RefSeq" id="WP_380638863.1">
    <property type="nucleotide sequence ID" value="NZ_JBHSQO010000030.1"/>
</dbReference>
<keyword evidence="1" id="KW-0805">Transcription regulation</keyword>
<dbReference type="InterPro" id="IPR009057">
    <property type="entry name" value="Homeodomain-like_sf"/>
</dbReference>